<feature type="signal peptide" evidence="1">
    <location>
        <begin position="1"/>
        <end position="19"/>
    </location>
</feature>
<gene>
    <name evidence="2" type="ORF">FB382_001210</name>
</gene>
<sequence>MILPSLALLTALAPPVAPAPPDPLEVLHAWDAARAAAWAHADVPALRSLYAAGSASGAADVAMLREWRARGVRVEGMSMQVLAARELSATSHRLVLRVTDRLVGAQAVVAGRRVPLPRDEVSRRVLVLVRVAGEWRVEEARDAG</sequence>
<organism evidence="2 3">
    <name type="scientific">Nocardioides ginsengisegetis</name>
    <dbReference type="NCBI Taxonomy" id="661491"/>
    <lineage>
        <taxon>Bacteria</taxon>
        <taxon>Bacillati</taxon>
        <taxon>Actinomycetota</taxon>
        <taxon>Actinomycetes</taxon>
        <taxon>Propionibacteriales</taxon>
        <taxon>Nocardioidaceae</taxon>
        <taxon>Nocardioides</taxon>
    </lineage>
</organism>
<dbReference type="EMBL" id="JACGXA010000001">
    <property type="protein sequence ID" value="MBA8802919.1"/>
    <property type="molecule type" value="Genomic_DNA"/>
</dbReference>
<dbReference type="Proteomes" id="UP000580910">
    <property type="component" value="Unassembled WGS sequence"/>
</dbReference>
<name>A0A7W3P8Z3_9ACTN</name>
<evidence type="ECO:0000313" key="3">
    <source>
        <dbReference type="Proteomes" id="UP000580910"/>
    </source>
</evidence>
<protein>
    <recommendedName>
        <fullName evidence="4">SnoaL-like domain-containing protein</fullName>
    </recommendedName>
</protein>
<dbReference type="AlphaFoldDB" id="A0A7W3P8Z3"/>
<evidence type="ECO:0000256" key="1">
    <source>
        <dbReference type="SAM" id="SignalP"/>
    </source>
</evidence>
<evidence type="ECO:0000313" key="2">
    <source>
        <dbReference type="EMBL" id="MBA8802919.1"/>
    </source>
</evidence>
<reference evidence="2 3" key="1">
    <citation type="submission" date="2020-07" db="EMBL/GenBank/DDBJ databases">
        <title>Sequencing the genomes of 1000 actinobacteria strains.</title>
        <authorList>
            <person name="Klenk H.-P."/>
        </authorList>
    </citation>
    <scope>NUCLEOTIDE SEQUENCE [LARGE SCALE GENOMIC DNA]</scope>
    <source>
        <strain evidence="2 3">DSM 21349</strain>
    </source>
</reference>
<feature type="chain" id="PRO_5030815186" description="SnoaL-like domain-containing protein" evidence="1">
    <location>
        <begin position="20"/>
        <end position="144"/>
    </location>
</feature>
<keyword evidence="1" id="KW-0732">Signal</keyword>
<keyword evidence="3" id="KW-1185">Reference proteome</keyword>
<evidence type="ECO:0008006" key="4">
    <source>
        <dbReference type="Google" id="ProtNLM"/>
    </source>
</evidence>
<dbReference type="RefSeq" id="WP_182537627.1">
    <property type="nucleotide sequence ID" value="NZ_JACGXA010000001.1"/>
</dbReference>
<proteinExistence type="predicted"/>
<accession>A0A7W3P8Z3</accession>
<comment type="caution">
    <text evidence="2">The sequence shown here is derived from an EMBL/GenBank/DDBJ whole genome shotgun (WGS) entry which is preliminary data.</text>
</comment>